<feature type="binding site" evidence="16">
    <location>
        <begin position="72"/>
        <end position="79"/>
    </location>
    <ligand>
        <name>ATP</name>
        <dbReference type="ChEBI" id="CHEBI:30616"/>
    </ligand>
</feature>
<dbReference type="HAMAP" id="MF_00551">
    <property type="entry name" value="Uridine_kinase"/>
    <property type="match status" value="1"/>
</dbReference>
<keyword evidence="10 16" id="KW-0418">Kinase</keyword>
<dbReference type="PANTHER" id="PTHR10285">
    <property type="entry name" value="URIDINE KINASE"/>
    <property type="match status" value="1"/>
</dbReference>
<dbReference type="GO" id="GO:0044211">
    <property type="term" value="P:CTP salvage"/>
    <property type="evidence" value="ECO:0007669"/>
    <property type="project" value="UniProtKB-UniRule"/>
</dbReference>
<evidence type="ECO:0000256" key="5">
    <source>
        <dbReference type="ARBA" id="ARBA00012137"/>
    </source>
</evidence>
<evidence type="ECO:0000256" key="11">
    <source>
        <dbReference type="ARBA" id="ARBA00022840"/>
    </source>
</evidence>
<gene>
    <name evidence="16" type="primary">udk</name>
    <name evidence="19" type="ORF">E6K75_06250</name>
</gene>
<evidence type="ECO:0000259" key="18">
    <source>
        <dbReference type="Pfam" id="PF00485"/>
    </source>
</evidence>
<dbReference type="InterPro" id="IPR000764">
    <property type="entry name" value="Uridine_kinase-like"/>
</dbReference>
<dbReference type="InterPro" id="IPR026008">
    <property type="entry name" value="Uridine_kinase"/>
</dbReference>
<dbReference type="SUPFAM" id="SSF52540">
    <property type="entry name" value="P-loop containing nucleoside triphosphate hydrolases"/>
    <property type="match status" value="1"/>
</dbReference>
<accession>A0A538T2E8</accession>
<evidence type="ECO:0000256" key="15">
    <source>
        <dbReference type="ARBA" id="ARBA00048909"/>
    </source>
</evidence>
<dbReference type="CDD" id="cd02023">
    <property type="entry name" value="UMPK"/>
    <property type="match status" value="1"/>
</dbReference>
<evidence type="ECO:0000256" key="3">
    <source>
        <dbReference type="ARBA" id="ARBA00004784"/>
    </source>
</evidence>
<evidence type="ECO:0000256" key="12">
    <source>
        <dbReference type="ARBA" id="ARBA00030641"/>
    </source>
</evidence>
<reference evidence="19 20" key="1">
    <citation type="journal article" date="2019" name="Nat. Microbiol.">
        <title>Mediterranean grassland soil C-N compound turnover is dependent on rainfall and depth, and is mediated by genomically divergent microorganisms.</title>
        <authorList>
            <person name="Diamond S."/>
            <person name="Andeer P.F."/>
            <person name="Li Z."/>
            <person name="Crits-Christoph A."/>
            <person name="Burstein D."/>
            <person name="Anantharaman K."/>
            <person name="Lane K.R."/>
            <person name="Thomas B.C."/>
            <person name="Pan C."/>
            <person name="Northen T.R."/>
            <person name="Banfield J.F."/>
        </authorList>
    </citation>
    <scope>NUCLEOTIDE SEQUENCE [LARGE SCALE GENOMIC DNA]</scope>
    <source>
        <strain evidence="19">WS_5</strain>
    </source>
</reference>
<evidence type="ECO:0000256" key="7">
    <source>
        <dbReference type="ARBA" id="ARBA00022490"/>
    </source>
</evidence>
<comment type="similarity">
    <text evidence="4 16 17">Belongs to the uridine kinase family.</text>
</comment>
<dbReference type="AlphaFoldDB" id="A0A538T2E8"/>
<evidence type="ECO:0000256" key="16">
    <source>
        <dbReference type="HAMAP-Rule" id="MF_00551"/>
    </source>
</evidence>
<feature type="domain" description="Phosphoribulokinase/uridine kinase" evidence="18">
    <location>
        <begin position="67"/>
        <end position="250"/>
    </location>
</feature>
<sequence length="269" mass="30725">MQRAHRVRWIRDPGPLRGRVRTRFRRALPAPAVHRRALPRGADPNAGHPLRGSGLALAQDPQRRGLLIGIAGGTGAGKTLVAQSIAQDLGSNSVLLIEQDSYYKDLLHIPLGERENRNFDHPDAFDRDLLRKHLEALLEGREVEMPVYDMRTHTRVNEPLRIKARPIMLLDGLLVLEDPGLRHLMDIKIYVDADPDIRFIRRLKRDITERGRTLDQVIRQYESSVRPMHLQFVEPSKRYADLVIPEGGYNFVAIDLMKTKIRSLLAETK</sequence>
<dbReference type="GO" id="GO:0005737">
    <property type="term" value="C:cytoplasm"/>
    <property type="evidence" value="ECO:0007669"/>
    <property type="project" value="UniProtKB-SubCell"/>
</dbReference>
<dbReference type="EC" id="2.7.1.48" evidence="5 16"/>
<keyword evidence="9 16" id="KW-0547">Nucleotide-binding</keyword>
<evidence type="ECO:0000256" key="4">
    <source>
        <dbReference type="ARBA" id="ARBA00005408"/>
    </source>
</evidence>
<comment type="catalytic activity">
    <reaction evidence="15 16 17">
        <text>uridine + ATP = UMP + ADP + H(+)</text>
        <dbReference type="Rhea" id="RHEA:16825"/>
        <dbReference type="ChEBI" id="CHEBI:15378"/>
        <dbReference type="ChEBI" id="CHEBI:16704"/>
        <dbReference type="ChEBI" id="CHEBI:30616"/>
        <dbReference type="ChEBI" id="CHEBI:57865"/>
        <dbReference type="ChEBI" id="CHEBI:456216"/>
        <dbReference type="EC" id="2.7.1.48"/>
    </reaction>
</comment>
<keyword evidence="7 16" id="KW-0963">Cytoplasm</keyword>
<evidence type="ECO:0000256" key="8">
    <source>
        <dbReference type="ARBA" id="ARBA00022679"/>
    </source>
</evidence>
<comment type="pathway">
    <text evidence="3 16 17">Pyrimidine metabolism; CTP biosynthesis via salvage pathway; CTP from cytidine: step 1/3.</text>
</comment>
<proteinExistence type="inferred from homology"/>
<dbReference type="GO" id="GO:0044206">
    <property type="term" value="P:UMP salvage"/>
    <property type="evidence" value="ECO:0007669"/>
    <property type="project" value="UniProtKB-UniRule"/>
</dbReference>
<evidence type="ECO:0000256" key="2">
    <source>
        <dbReference type="ARBA" id="ARBA00004690"/>
    </source>
</evidence>
<evidence type="ECO:0000256" key="6">
    <source>
        <dbReference type="ARBA" id="ARBA00021478"/>
    </source>
</evidence>
<dbReference type="GO" id="GO:0005524">
    <property type="term" value="F:ATP binding"/>
    <property type="evidence" value="ECO:0007669"/>
    <property type="project" value="UniProtKB-UniRule"/>
</dbReference>
<comment type="catalytic activity">
    <reaction evidence="14 17">
        <text>cytidine + ATP = CMP + ADP + H(+)</text>
        <dbReference type="Rhea" id="RHEA:24674"/>
        <dbReference type="ChEBI" id="CHEBI:15378"/>
        <dbReference type="ChEBI" id="CHEBI:17562"/>
        <dbReference type="ChEBI" id="CHEBI:30616"/>
        <dbReference type="ChEBI" id="CHEBI:60377"/>
        <dbReference type="ChEBI" id="CHEBI:456216"/>
        <dbReference type="EC" id="2.7.1.48"/>
    </reaction>
</comment>
<dbReference type="EMBL" id="VBOV01000153">
    <property type="protein sequence ID" value="TMQ57802.1"/>
    <property type="molecule type" value="Genomic_DNA"/>
</dbReference>
<dbReference type="UniPathway" id="UPA00574">
    <property type="reaction ID" value="UER00637"/>
</dbReference>
<evidence type="ECO:0000256" key="9">
    <source>
        <dbReference type="ARBA" id="ARBA00022741"/>
    </source>
</evidence>
<organism evidence="19 20">
    <name type="scientific">Eiseniibacteriota bacterium</name>
    <dbReference type="NCBI Taxonomy" id="2212470"/>
    <lineage>
        <taxon>Bacteria</taxon>
        <taxon>Candidatus Eiseniibacteriota</taxon>
    </lineage>
</organism>
<dbReference type="NCBIfam" id="TIGR00235">
    <property type="entry name" value="udk"/>
    <property type="match status" value="1"/>
</dbReference>
<dbReference type="NCBIfam" id="NF004018">
    <property type="entry name" value="PRK05480.1"/>
    <property type="match status" value="1"/>
</dbReference>
<dbReference type="PRINTS" id="PR00988">
    <property type="entry name" value="URIDINKINASE"/>
</dbReference>
<evidence type="ECO:0000313" key="20">
    <source>
        <dbReference type="Proteomes" id="UP000320913"/>
    </source>
</evidence>
<dbReference type="Gene3D" id="3.40.50.300">
    <property type="entry name" value="P-loop containing nucleotide triphosphate hydrolases"/>
    <property type="match status" value="1"/>
</dbReference>
<evidence type="ECO:0000256" key="1">
    <source>
        <dbReference type="ARBA" id="ARBA00004496"/>
    </source>
</evidence>
<protein>
    <recommendedName>
        <fullName evidence="6 16">Uridine kinase</fullName>
        <ecNumber evidence="5 16">2.7.1.48</ecNumber>
    </recommendedName>
    <alternativeName>
        <fullName evidence="12 16">Cytidine monophosphokinase</fullName>
    </alternativeName>
    <alternativeName>
        <fullName evidence="13 16">Uridine monophosphokinase</fullName>
    </alternativeName>
</protein>
<comment type="caution">
    <text evidence="19">The sequence shown here is derived from an EMBL/GenBank/DDBJ whole genome shotgun (WGS) entry which is preliminary data.</text>
</comment>
<evidence type="ECO:0000313" key="19">
    <source>
        <dbReference type="EMBL" id="TMQ57802.1"/>
    </source>
</evidence>
<keyword evidence="11 16" id="KW-0067">ATP-binding</keyword>
<dbReference type="InterPro" id="IPR027417">
    <property type="entry name" value="P-loop_NTPase"/>
</dbReference>
<dbReference type="Pfam" id="PF00485">
    <property type="entry name" value="PRK"/>
    <property type="match status" value="1"/>
</dbReference>
<keyword evidence="8 16" id="KW-0808">Transferase</keyword>
<dbReference type="GO" id="GO:0004849">
    <property type="term" value="F:uridine kinase activity"/>
    <property type="evidence" value="ECO:0007669"/>
    <property type="project" value="UniProtKB-UniRule"/>
</dbReference>
<comment type="subcellular location">
    <subcellularLocation>
        <location evidence="1 16 17">Cytoplasm</location>
    </subcellularLocation>
</comment>
<dbReference type="GO" id="GO:0043771">
    <property type="term" value="F:cytidine kinase activity"/>
    <property type="evidence" value="ECO:0007669"/>
    <property type="project" value="RHEA"/>
</dbReference>
<evidence type="ECO:0000256" key="14">
    <source>
        <dbReference type="ARBA" id="ARBA00047436"/>
    </source>
</evidence>
<comment type="pathway">
    <text evidence="2 16 17">Pyrimidine metabolism; UMP biosynthesis via salvage pathway; UMP from uridine: step 1/1.</text>
</comment>
<name>A0A538T2E8_UNCEI</name>
<evidence type="ECO:0000256" key="13">
    <source>
        <dbReference type="ARBA" id="ARBA00031452"/>
    </source>
</evidence>
<dbReference type="Proteomes" id="UP000320913">
    <property type="component" value="Unassembled WGS sequence"/>
</dbReference>
<dbReference type="InterPro" id="IPR006083">
    <property type="entry name" value="PRK/URK"/>
</dbReference>
<evidence type="ECO:0000256" key="10">
    <source>
        <dbReference type="ARBA" id="ARBA00022777"/>
    </source>
</evidence>
<evidence type="ECO:0000256" key="17">
    <source>
        <dbReference type="RuleBase" id="RU003825"/>
    </source>
</evidence>
<dbReference type="UniPathway" id="UPA00579">
    <property type="reaction ID" value="UER00640"/>
</dbReference>